<dbReference type="GO" id="GO:0030500">
    <property type="term" value="P:regulation of bone mineralization"/>
    <property type="evidence" value="ECO:0007669"/>
    <property type="project" value="TreeGrafter"/>
</dbReference>
<name>A0A3B3T615_9TELE</name>
<accession>A0A3B3T615</accession>
<evidence type="ECO:0000256" key="3">
    <source>
        <dbReference type="ARBA" id="ARBA00022737"/>
    </source>
</evidence>
<keyword evidence="2" id="KW-0964">Secreted</keyword>
<comment type="subcellular location">
    <subcellularLocation>
        <location evidence="1">Secreted</location>
    </subcellularLocation>
</comment>
<dbReference type="PANTHER" id="PTHR16776">
    <property type="entry name" value="EXTRACELLULAR MATRIX PROTEIN 1"/>
    <property type="match status" value="1"/>
</dbReference>
<dbReference type="PANTHER" id="PTHR16776:SF3">
    <property type="entry name" value="EXTRACELLULAR MATRIX PROTEIN 1"/>
    <property type="match status" value="1"/>
</dbReference>
<dbReference type="Proteomes" id="UP000261540">
    <property type="component" value="Unplaced"/>
</dbReference>
<reference evidence="5" key="2">
    <citation type="submission" date="2025-09" db="UniProtKB">
        <authorList>
            <consortium name="Ensembl"/>
        </authorList>
    </citation>
    <scope>IDENTIFICATION</scope>
</reference>
<dbReference type="GeneTree" id="ENSGT00390000006215"/>
<keyword evidence="4" id="KW-0812">Transmembrane</keyword>
<evidence type="ECO:0000313" key="5">
    <source>
        <dbReference type="Ensembl" id="ENSPKIP00000037903.1"/>
    </source>
</evidence>
<dbReference type="STRING" id="1676925.ENSPKIP00000037903"/>
<dbReference type="SUPFAM" id="SSF48552">
    <property type="entry name" value="Serum albumin-like"/>
    <property type="match status" value="3"/>
</dbReference>
<dbReference type="AlphaFoldDB" id="A0A3B3T615"/>
<evidence type="ECO:0000256" key="2">
    <source>
        <dbReference type="ARBA" id="ARBA00022525"/>
    </source>
</evidence>
<evidence type="ECO:0000256" key="1">
    <source>
        <dbReference type="ARBA" id="ARBA00004613"/>
    </source>
</evidence>
<keyword evidence="4" id="KW-1133">Transmembrane helix</keyword>
<dbReference type="Ensembl" id="ENSPKIT00000018888.1">
    <property type="protein sequence ID" value="ENSPKIP00000037903.1"/>
    <property type="gene ID" value="ENSPKIG00000015915.1"/>
</dbReference>
<reference evidence="5" key="1">
    <citation type="submission" date="2025-08" db="UniProtKB">
        <authorList>
            <consortium name="Ensembl"/>
        </authorList>
    </citation>
    <scope>IDENTIFICATION</scope>
</reference>
<evidence type="ECO:0000256" key="4">
    <source>
        <dbReference type="SAM" id="Phobius"/>
    </source>
</evidence>
<dbReference type="InterPro" id="IPR020858">
    <property type="entry name" value="Serum_albumin-like"/>
</dbReference>
<dbReference type="Gene3D" id="1.10.246.10">
    <property type="match status" value="3"/>
</dbReference>
<dbReference type="GO" id="GO:0007165">
    <property type="term" value="P:signal transduction"/>
    <property type="evidence" value="ECO:0007669"/>
    <property type="project" value="InterPro"/>
</dbReference>
<evidence type="ECO:0000313" key="6">
    <source>
        <dbReference type="Proteomes" id="UP000261540"/>
    </source>
</evidence>
<feature type="transmembrane region" description="Helical" evidence="4">
    <location>
        <begin position="17"/>
        <end position="37"/>
    </location>
</feature>
<dbReference type="GO" id="GO:0005615">
    <property type="term" value="C:extracellular space"/>
    <property type="evidence" value="ECO:0007669"/>
    <property type="project" value="InterPro"/>
</dbReference>
<dbReference type="Pfam" id="PF05782">
    <property type="entry name" value="ECM1"/>
    <property type="match status" value="2"/>
</dbReference>
<sequence length="492" mass="55847">YAQITHIVYLQLVIELFFHYVCIVCTCIYIIYAYVYIADDSPFLQRQVPFDLSRFLNGFSAPDSDIETSESEPDVFAREESSPTLTGHQSVRIPELSFPPARPSLDNLPFLCSYVDSRPRYTHQSFPSSGFGSQIRQADTINRVESWYSGCCQENETQESTLTLCCALQAWESALSTFCDEEFSIKTSHYHCCLKRGYSRWHCFEKAAPNPTTLTQGTTSNKPAPQVPGFIFNRSICPSNASGSLQERDKSYEVPDIEFPPGRPNSENIDAICGFQAERPLYPLKCLPSDGYGWLARQFKVINQLETGIHRCCKAERKALVCVEKKWQDAMDWFCKEEQSVNKGQDPCCQLPEPEERYACFSRRARNPDYMIMQRPLRSEEIFESSGVPFRFCDTHALIVKKFPVAFPIESIVTECCHLLGYEGMTCVGNRLDSMLDEMCTAKEALSSGLHPECCLQPPSRSAPNCLTEQLLKAIRKAVETPAYRSRKCPTD</sequence>
<keyword evidence="6" id="KW-1185">Reference proteome</keyword>
<proteinExistence type="predicted"/>
<keyword evidence="4" id="KW-0472">Membrane</keyword>
<protein>
    <submittedName>
        <fullName evidence="5">Extracellular matrix protein 1</fullName>
    </submittedName>
</protein>
<dbReference type="InterPro" id="IPR008605">
    <property type="entry name" value="ECM1"/>
</dbReference>
<keyword evidence="3" id="KW-0677">Repeat</keyword>
<organism evidence="5 6">
    <name type="scientific">Paramormyrops kingsleyae</name>
    <dbReference type="NCBI Taxonomy" id="1676925"/>
    <lineage>
        <taxon>Eukaryota</taxon>
        <taxon>Metazoa</taxon>
        <taxon>Chordata</taxon>
        <taxon>Craniata</taxon>
        <taxon>Vertebrata</taxon>
        <taxon>Euteleostomi</taxon>
        <taxon>Actinopterygii</taxon>
        <taxon>Neopterygii</taxon>
        <taxon>Teleostei</taxon>
        <taxon>Osteoglossocephala</taxon>
        <taxon>Osteoglossomorpha</taxon>
        <taxon>Osteoglossiformes</taxon>
        <taxon>Mormyridae</taxon>
        <taxon>Paramormyrops</taxon>
    </lineage>
</organism>